<organism evidence="1">
    <name type="scientific">marine sediment metagenome</name>
    <dbReference type="NCBI Taxonomy" id="412755"/>
    <lineage>
        <taxon>unclassified sequences</taxon>
        <taxon>metagenomes</taxon>
        <taxon>ecological metagenomes</taxon>
    </lineage>
</organism>
<comment type="caution">
    <text evidence="1">The sequence shown here is derived from an EMBL/GenBank/DDBJ whole genome shotgun (WGS) entry which is preliminary data.</text>
</comment>
<accession>A0A0F8Z2W8</accession>
<dbReference type="AlphaFoldDB" id="A0A0F8Z2W8"/>
<gene>
    <name evidence="1" type="ORF">LCGC14_2747340</name>
</gene>
<sequence length="33" mass="3531">MRPGLLLAFLAAVALASAPVEVADRYTMDQRIA</sequence>
<feature type="non-terminal residue" evidence="1">
    <location>
        <position position="33"/>
    </location>
</feature>
<name>A0A0F8Z2W8_9ZZZZ</name>
<evidence type="ECO:0000313" key="1">
    <source>
        <dbReference type="EMBL" id="KKK88028.1"/>
    </source>
</evidence>
<reference evidence="1" key="1">
    <citation type="journal article" date="2015" name="Nature">
        <title>Complex archaea that bridge the gap between prokaryotes and eukaryotes.</title>
        <authorList>
            <person name="Spang A."/>
            <person name="Saw J.H."/>
            <person name="Jorgensen S.L."/>
            <person name="Zaremba-Niedzwiedzka K."/>
            <person name="Martijn J."/>
            <person name="Lind A.E."/>
            <person name="van Eijk R."/>
            <person name="Schleper C."/>
            <person name="Guy L."/>
            <person name="Ettema T.J."/>
        </authorList>
    </citation>
    <scope>NUCLEOTIDE SEQUENCE</scope>
</reference>
<proteinExistence type="predicted"/>
<protein>
    <submittedName>
        <fullName evidence="1">Uncharacterized protein</fullName>
    </submittedName>
</protein>
<dbReference type="EMBL" id="LAZR01050140">
    <property type="protein sequence ID" value="KKK88028.1"/>
    <property type="molecule type" value="Genomic_DNA"/>
</dbReference>